<feature type="transmembrane region" description="Helical" evidence="6">
    <location>
        <begin position="240"/>
        <end position="258"/>
    </location>
</feature>
<evidence type="ECO:0000313" key="9">
    <source>
        <dbReference type="Proteomes" id="UP001501084"/>
    </source>
</evidence>
<protein>
    <submittedName>
        <fullName evidence="8">MFS transporter</fullName>
    </submittedName>
</protein>
<dbReference type="PANTHER" id="PTHR43124">
    <property type="entry name" value="PURINE EFFLUX PUMP PBUE"/>
    <property type="match status" value="1"/>
</dbReference>
<gene>
    <name evidence="8" type="ORF">GCM10009786_13970</name>
</gene>
<keyword evidence="2" id="KW-1003">Cell membrane</keyword>
<evidence type="ECO:0000313" key="8">
    <source>
        <dbReference type="EMBL" id="GAA2187745.1"/>
    </source>
</evidence>
<evidence type="ECO:0000256" key="3">
    <source>
        <dbReference type="ARBA" id="ARBA00022692"/>
    </source>
</evidence>
<feature type="transmembrane region" description="Helical" evidence="6">
    <location>
        <begin position="42"/>
        <end position="62"/>
    </location>
</feature>
<dbReference type="SUPFAM" id="SSF103473">
    <property type="entry name" value="MFS general substrate transporter"/>
    <property type="match status" value="1"/>
</dbReference>
<feature type="transmembrane region" description="Helical" evidence="6">
    <location>
        <begin position="160"/>
        <end position="179"/>
    </location>
</feature>
<keyword evidence="9" id="KW-1185">Reference proteome</keyword>
<reference evidence="8 9" key="1">
    <citation type="journal article" date="2019" name="Int. J. Syst. Evol. Microbiol.">
        <title>The Global Catalogue of Microorganisms (GCM) 10K type strain sequencing project: providing services to taxonomists for standard genome sequencing and annotation.</title>
        <authorList>
            <consortium name="The Broad Institute Genomics Platform"/>
            <consortium name="The Broad Institute Genome Sequencing Center for Infectious Disease"/>
            <person name="Wu L."/>
            <person name="Ma J."/>
        </authorList>
    </citation>
    <scope>NUCLEOTIDE SEQUENCE [LARGE SCALE GENOMIC DNA]</scope>
    <source>
        <strain evidence="8 9">JCM 14919</strain>
    </source>
</reference>
<evidence type="ECO:0000259" key="7">
    <source>
        <dbReference type="PROSITE" id="PS50850"/>
    </source>
</evidence>
<dbReference type="InterPro" id="IPR050189">
    <property type="entry name" value="MFS_Efflux_Transporters"/>
</dbReference>
<dbReference type="PANTHER" id="PTHR43124:SF3">
    <property type="entry name" value="CHLORAMPHENICOL EFFLUX PUMP RV0191"/>
    <property type="match status" value="1"/>
</dbReference>
<feature type="transmembrane region" description="Helical" evidence="6">
    <location>
        <begin position="99"/>
        <end position="120"/>
    </location>
</feature>
<feature type="transmembrane region" description="Helical" evidence="6">
    <location>
        <begin position="69"/>
        <end position="87"/>
    </location>
</feature>
<comment type="subcellular location">
    <subcellularLocation>
        <location evidence="1">Cell membrane</location>
        <topology evidence="1">Multi-pass membrane protein</topology>
    </subcellularLocation>
</comment>
<organism evidence="8 9">
    <name type="scientific">Leucobacter alluvii</name>
    <dbReference type="NCBI Taxonomy" id="340321"/>
    <lineage>
        <taxon>Bacteria</taxon>
        <taxon>Bacillati</taxon>
        <taxon>Actinomycetota</taxon>
        <taxon>Actinomycetes</taxon>
        <taxon>Micrococcales</taxon>
        <taxon>Microbacteriaceae</taxon>
        <taxon>Leucobacter</taxon>
    </lineage>
</organism>
<dbReference type="Pfam" id="PF07690">
    <property type="entry name" value="MFS_1"/>
    <property type="match status" value="1"/>
</dbReference>
<feature type="transmembrane region" description="Helical" evidence="6">
    <location>
        <begin position="132"/>
        <end position="154"/>
    </location>
</feature>
<keyword evidence="5 6" id="KW-0472">Membrane</keyword>
<accession>A0ABN3B758</accession>
<proteinExistence type="predicted"/>
<evidence type="ECO:0000256" key="5">
    <source>
        <dbReference type="ARBA" id="ARBA00023136"/>
    </source>
</evidence>
<name>A0ABN3B758_9MICO</name>
<keyword evidence="4 6" id="KW-1133">Transmembrane helix</keyword>
<feature type="transmembrane region" description="Helical" evidence="6">
    <location>
        <begin position="331"/>
        <end position="354"/>
    </location>
</feature>
<evidence type="ECO:0000256" key="1">
    <source>
        <dbReference type="ARBA" id="ARBA00004651"/>
    </source>
</evidence>
<evidence type="ECO:0000256" key="4">
    <source>
        <dbReference type="ARBA" id="ARBA00022989"/>
    </source>
</evidence>
<evidence type="ECO:0000256" key="6">
    <source>
        <dbReference type="SAM" id="Phobius"/>
    </source>
</evidence>
<feature type="transmembrane region" description="Helical" evidence="6">
    <location>
        <begin position="360"/>
        <end position="380"/>
    </location>
</feature>
<dbReference type="NCBIfam" id="NF033135">
    <property type="entry name" value="cmx_cmrA"/>
    <property type="match status" value="1"/>
</dbReference>
<dbReference type="RefSeq" id="WP_346057841.1">
    <property type="nucleotide sequence ID" value="NZ_BAAAOP010000005.1"/>
</dbReference>
<dbReference type="InterPro" id="IPR020846">
    <property type="entry name" value="MFS_dom"/>
</dbReference>
<evidence type="ECO:0000256" key="2">
    <source>
        <dbReference type="ARBA" id="ARBA00022475"/>
    </source>
</evidence>
<feature type="transmembrane region" description="Helical" evidence="6">
    <location>
        <begin position="270"/>
        <end position="290"/>
    </location>
</feature>
<dbReference type="CDD" id="cd17324">
    <property type="entry name" value="MFS_NepI_like"/>
    <property type="match status" value="1"/>
</dbReference>
<comment type="caution">
    <text evidence="8">The sequence shown here is derived from an EMBL/GenBank/DDBJ whole genome shotgun (WGS) entry which is preliminary data.</text>
</comment>
<feature type="transmembrane region" description="Helical" evidence="6">
    <location>
        <begin position="206"/>
        <end position="228"/>
    </location>
</feature>
<dbReference type="PROSITE" id="PS50850">
    <property type="entry name" value="MFS"/>
    <property type="match status" value="1"/>
</dbReference>
<sequence>MPFALYMLALAIFVMGTSEFMLAGLLPAIATDLDIPVGTAGLLTSAFAVGMVIGAPLMAALARRWPPRLTLLVCLLTFATCHVVGALTPHFSLLVLTRVLSALANAGFLAVALGATAALVPKHRTGRAVSILLSGTTIATVAGVPAGALLGAALGWRATFWAVAILCAPAAVGVARGIANRPPQPTAASISPSLRAELALLSTPRLLLPMVLGALINGATFAVLTFLAPLVTETAQLSEIWVPVTLVMFGIGSFIGVVTAGRFSDQRPRAVLAIGGPLLVIGWVAMASMATLPVVLVSLVLAQGALSFAVGSTVIARVLSAAAQAPTMGGAYATAALNIGAATGPILGGAALAAGTGALGPVWIAIALTGSALVISLLWTRGRFDL</sequence>
<keyword evidence="3 6" id="KW-0812">Transmembrane</keyword>
<feature type="transmembrane region" description="Helical" evidence="6">
    <location>
        <begin position="296"/>
        <end position="319"/>
    </location>
</feature>
<feature type="domain" description="Major facilitator superfamily (MFS) profile" evidence="7">
    <location>
        <begin position="4"/>
        <end position="384"/>
    </location>
</feature>
<dbReference type="Proteomes" id="UP001501084">
    <property type="component" value="Unassembled WGS sequence"/>
</dbReference>
<dbReference type="Gene3D" id="1.20.1250.20">
    <property type="entry name" value="MFS general substrate transporter like domains"/>
    <property type="match status" value="1"/>
</dbReference>
<dbReference type="InterPro" id="IPR011701">
    <property type="entry name" value="MFS"/>
</dbReference>
<dbReference type="EMBL" id="BAAAOP010000005">
    <property type="protein sequence ID" value="GAA2187745.1"/>
    <property type="molecule type" value="Genomic_DNA"/>
</dbReference>
<dbReference type="InterPro" id="IPR036259">
    <property type="entry name" value="MFS_trans_sf"/>
</dbReference>